<dbReference type="PIRSF" id="PIRSF001529">
    <property type="entry name" value="Ser-tRNA-synth_IIa"/>
    <property type="match status" value="1"/>
</dbReference>
<evidence type="ECO:0000256" key="9">
    <source>
        <dbReference type="ARBA" id="ARBA00023146"/>
    </source>
</evidence>
<evidence type="ECO:0000256" key="8">
    <source>
        <dbReference type="ARBA" id="ARBA00022917"/>
    </source>
</evidence>
<dbReference type="PANTHER" id="PTHR43697:SF1">
    <property type="entry name" value="SERINE--TRNA LIGASE"/>
    <property type="match status" value="1"/>
</dbReference>
<dbReference type="InterPro" id="IPR015866">
    <property type="entry name" value="Ser-tRNA-synth_1_N"/>
</dbReference>
<dbReference type="PRINTS" id="PR00981">
    <property type="entry name" value="TRNASYNTHSER"/>
</dbReference>
<feature type="binding site" evidence="12">
    <location>
        <begin position="400"/>
        <end position="403"/>
    </location>
    <ligand>
        <name>ATP</name>
        <dbReference type="ChEBI" id="CHEBI:30616"/>
    </ligand>
</feature>
<dbReference type="InterPro" id="IPR042103">
    <property type="entry name" value="SerRS_1_N_sf"/>
</dbReference>
<comment type="subunit">
    <text evidence="12">Homodimer. The tRNA molecule binds across the dimer.</text>
</comment>
<evidence type="ECO:0000256" key="1">
    <source>
        <dbReference type="ARBA" id="ARBA00004496"/>
    </source>
</evidence>
<reference evidence="14 15" key="1">
    <citation type="submission" date="2023-04" db="EMBL/GenBank/DDBJ databases">
        <title>Luteimonas endophyticus RD2P54.</title>
        <authorList>
            <person name="Sun J.-Q."/>
        </authorList>
    </citation>
    <scope>NUCLEOTIDE SEQUENCE [LARGE SCALE GENOMIC DNA]</scope>
    <source>
        <strain evidence="14 15">RD2P54</strain>
    </source>
</reference>
<feature type="binding site" evidence="12">
    <location>
        <begin position="313"/>
        <end position="315"/>
    </location>
    <ligand>
        <name>ATP</name>
        <dbReference type="ChEBI" id="CHEBI:30616"/>
    </ligand>
</feature>
<comment type="caution">
    <text evidence="14">The sequence shown here is derived from an EMBL/GenBank/DDBJ whole genome shotgun (WGS) entry which is preliminary data.</text>
</comment>
<gene>
    <name evidence="12 14" type="primary">serS</name>
    <name evidence="14" type="ORF">QFW77_00615</name>
</gene>
<keyword evidence="5 12" id="KW-0436">Ligase</keyword>
<proteinExistence type="inferred from homology"/>
<feature type="domain" description="Aminoacyl-transfer RNA synthetases class-II family profile" evidence="13">
    <location>
        <begin position="139"/>
        <end position="461"/>
    </location>
</feature>
<dbReference type="Pfam" id="PF00587">
    <property type="entry name" value="tRNA-synt_2b"/>
    <property type="match status" value="1"/>
</dbReference>
<dbReference type="NCBIfam" id="TIGR00414">
    <property type="entry name" value="serS"/>
    <property type="match status" value="1"/>
</dbReference>
<feature type="binding site" evidence="12">
    <location>
        <position position="336"/>
    </location>
    <ligand>
        <name>L-serine</name>
        <dbReference type="ChEBI" id="CHEBI:33384"/>
    </ligand>
</feature>
<keyword evidence="6 12" id="KW-0547">Nucleotide-binding</keyword>
<dbReference type="InterPro" id="IPR010978">
    <property type="entry name" value="tRNA-bd_arm"/>
</dbReference>
<dbReference type="PROSITE" id="PS50862">
    <property type="entry name" value="AA_TRNA_LIGASE_II"/>
    <property type="match status" value="1"/>
</dbReference>
<evidence type="ECO:0000256" key="7">
    <source>
        <dbReference type="ARBA" id="ARBA00022840"/>
    </source>
</evidence>
<keyword evidence="9 12" id="KW-0030">Aminoacyl-tRNA synthetase</keyword>
<evidence type="ECO:0000313" key="14">
    <source>
        <dbReference type="EMBL" id="MDH5821497.1"/>
    </source>
</evidence>
<comment type="domain">
    <text evidence="12">Consists of two distinct domains, a catalytic core and a N-terminal extension that is involved in tRNA binding.</text>
</comment>
<comment type="caution">
    <text evidence="12">Lacks conserved residue(s) required for the propagation of feature annotation.</text>
</comment>
<keyword evidence="4 12" id="KW-0963">Cytoplasm</keyword>
<comment type="catalytic activity">
    <reaction evidence="11 12">
        <text>tRNA(Ser) + L-serine + ATP = L-seryl-tRNA(Ser) + AMP + diphosphate + H(+)</text>
        <dbReference type="Rhea" id="RHEA:12292"/>
        <dbReference type="Rhea" id="RHEA-COMP:9669"/>
        <dbReference type="Rhea" id="RHEA-COMP:9703"/>
        <dbReference type="ChEBI" id="CHEBI:15378"/>
        <dbReference type="ChEBI" id="CHEBI:30616"/>
        <dbReference type="ChEBI" id="CHEBI:33019"/>
        <dbReference type="ChEBI" id="CHEBI:33384"/>
        <dbReference type="ChEBI" id="CHEBI:78442"/>
        <dbReference type="ChEBI" id="CHEBI:78533"/>
        <dbReference type="ChEBI" id="CHEBI:456215"/>
        <dbReference type="EC" id="6.1.1.11"/>
    </reaction>
</comment>
<dbReference type="EMBL" id="JARXRM010000008">
    <property type="protein sequence ID" value="MDH5821497.1"/>
    <property type="molecule type" value="Genomic_DNA"/>
</dbReference>
<keyword evidence="15" id="KW-1185">Reference proteome</keyword>
<dbReference type="SUPFAM" id="SSF55681">
    <property type="entry name" value="Class II aaRS and biotin synthetases"/>
    <property type="match status" value="1"/>
</dbReference>
<comment type="pathway">
    <text evidence="2 12">Aminoacyl-tRNA biosynthesis; selenocysteinyl-tRNA(Sec) biosynthesis; L-seryl-tRNA(Sec) from L-serine and tRNA(Sec): step 1/1.</text>
</comment>
<evidence type="ECO:0000256" key="11">
    <source>
        <dbReference type="ARBA" id="ARBA00048823"/>
    </source>
</evidence>
<dbReference type="InterPro" id="IPR033729">
    <property type="entry name" value="SerRS_core"/>
</dbReference>
<dbReference type="InterPro" id="IPR002314">
    <property type="entry name" value="aa-tRNA-synt_IIb"/>
</dbReference>
<dbReference type="InterPro" id="IPR006195">
    <property type="entry name" value="aa-tRNA-synth_II"/>
</dbReference>
<accession>A0ABT6J4K9</accession>
<evidence type="ECO:0000259" key="13">
    <source>
        <dbReference type="PROSITE" id="PS50862"/>
    </source>
</evidence>
<dbReference type="PANTHER" id="PTHR43697">
    <property type="entry name" value="SERYL-TRNA SYNTHETASE"/>
    <property type="match status" value="1"/>
</dbReference>
<feature type="binding site" evidence="12">
    <location>
        <begin position="282"/>
        <end position="284"/>
    </location>
    <ligand>
        <name>L-serine</name>
        <dbReference type="ChEBI" id="CHEBI:33384"/>
    </ligand>
</feature>
<comment type="catalytic activity">
    <reaction evidence="10 12">
        <text>tRNA(Sec) + L-serine + ATP = L-seryl-tRNA(Sec) + AMP + diphosphate + H(+)</text>
        <dbReference type="Rhea" id="RHEA:42580"/>
        <dbReference type="Rhea" id="RHEA-COMP:9742"/>
        <dbReference type="Rhea" id="RHEA-COMP:10128"/>
        <dbReference type="ChEBI" id="CHEBI:15378"/>
        <dbReference type="ChEBI" id="CHEBI:30616"/>
        <dbReference type="ChEBI" id="CHEBI:33019"/>
        <dbReference type="ChEBI" id="CHEBI:33384"/>
        <dbReference type="ChEBI" id="CHEBI:78442"/>
        <dbReference type="ChEBI" id="CHEBI:78533"/>
        <dbReference type="ChEBI" id="CHEBI:456215"/>
        <dbReference type="EC" id="6.1.1.11"/>
    </reaction>
</comment>
<evidence type="ECO:0000256" key="2">
    <source>
        <dbReference type="ARBA" id="ARBA00005045"/>
    </source>
</evidence>
<dbReference type="HAMAP" id="MF_00176">
    <property type="entry name" value="Ser_tRNA_synth_type1"/>
    <property type="match status" value="1"/>
</dbReference>
<comment type="function">
    <text evidence="12">Catalyzes the attachment of serine to tRNA(Ser). Is also able to aminoacylate tRNA(Sec) with serine, to form the misacylated tRNA L-seryl-tRNA(Sec), which will be further converted into selenocysteinyl-tRNA(Sec).</text>
</comment>
<dbReference type="Proteomes" id="UP001156940">
    <property type="component" value="Unassembled WGS sequence"/>
</dbReference>
<evidence type="ECO:0000313" key="15">
    <source>
        <dbReference type="Proteomes" id="UP001156940"/>
    </source>
</evidence>
<dbReference type="Pfam" id="PF02403">
    <property type="entry name" value="Seryl_tRNA_N"/>
    <property type="match status" value="1"/>
</dbReference>
<evidence type="ECO:0000256" key="12">
    <source>
        <dbReference type="HAMAP-Rule" id="MF_00176"/>
    </source>
</evidence>
<evidence type="ECO:0000256" key="10">
    <source>
        <dbReference type="ARBA" id="ARBA00047929"/>
    </source>
</evidence>
<dbReference type="Gene3D" id="3.30.930.10">
    <property type="entry name" value="Bira Bifunctional Protein, Domain 2"/>
    <property type="match status" value="1"/>
</dbReference>
<protein>
    <recommendedName>
        <fullName evidence="12">Serine--tRNA ligase</fullName>
        <ecNumber evidence="12">6.1.1.11</ecNumber>
    </recommendedName>
    <alternativeName>
        <fullName evidence="12">Seryl-tRNA synthetase</fullName>
        <shortName evidence="12">SerRS</shortName>
    </alternativeName>
    <alternativeName>
        <fullName evidence="12">Seryl-tRNA(Ser/Sec) synthetase</fullName>
    </alternativeName>
</protein>
<dbReference type="CDD" id="cd00770">
    <property type="entry name" value="SerRS_core"/>
    <property type="match status" value="1"/>
</dbReference>
<dbReference type="InterPro" id="IPR045864">
    <property type="entry name" value="aa-tRNA-synth_II/BPL/LPL"/>
</dbReference>
<dbReference type="Gene3D" id="1.10.287.40">
    <property type="entry name" value="Serine-tRNA synthetase, tRNA binding domain"/>
    <property type="match status" value="1"/>
</dbReference>
<organism evidence="14 15">
    <name type="scientific">Luteimonas endophytica</name>
    <dbReference type="NCBI Taxonomy" id="3042023"/>
    <lineage>
        <taxon>Bacteria</taxon>
        <taxon>Pseudomonadati</taxon>
        <taxon>Pseudomonadota</taxon>
        <taxon>Gammaproteobacteria</taxon>
        <taxon>Lysobacterales</taxon>
        <taxon>Lysobacteraceae</taxon>
        <taxon>Luteimonas</taxon>
    </lineage>
</organism>
<name>A0ABT6J4K9_9GAMM</name>
<comment type="subcellular location">
    <subcellularLocation>
        <location evidence="1 12">Cytoplasm</location>
    </subcellularLocation>
</comment>
<feature type="binding site" evidence="12">
    <location>
        <position position="436"/>
    </location>
    <ligand>
        <name>L-serine</name>
        <dbReference type="ChEBI" id="CHEBI:33384"/>
    </ligand>
</feature>
<evidence type="ECO:0000256" key="3">
    <source>
        <dbReference type="ARBA" id="ARBA00010728"/>
    </source>
</evidence>
<keyword evidence="7 12" id="KW-0067">ATP-binding</keyword>
<keyword evidence="8 12" id="KW-0648">Protein biosynthesis</keyword>
<sequence>MLDSALLRNDPDELARRLRQTRGFELDVDALKALEAERKQLQIRTQELQNLRNTRSKAIGQAKARGEDIAPLLDEVAGFGEELKAGEARLDALQIELEALALGIPNLPDDAVPAGTDETQNVEQGRWGAPRSFAFEVRDHVELGARHGWLDGDAGAKLSGARFTVLRGQLARLHRALAQFMLDLHTGEHGYEETSVPLLVNPPPMLGTGQLPKFEEDLFRTFGDTCILGDEARQRLCEAARAVVEASGRPAPAELVEGDFHGYSALVDAVKDATGGRYLIPTAEVPLTNLVREEIVEAARLPLRMTAHSMCFRAEAGSHGRDTRGMIRQHQFEKVELVAITRPGDSDAEHERMTRCAEVVLEKLGLPYRRMLLCSGDMGFAARKTWDLEVWLPSQRTYREISSVSNCGDFQARRMQARWRNPDTGRPELVHTLNGSGVAVGRALIAVMENYQQADGGIEVPAALRPYMGGAERIA</sequence>
<evidence type="ECO:0000256" key="4">
    <source>
        <dbReference type="ARBA" id="ARBA00022490"/>
    </source>
</evidence>
<evidence type="ECO:0000256" key="6">
    <source>
        <dbReference type="ARBA" id="ARBA00022741"/>
    </source>
</evidence>
<dbReference type="SUPFAM" id="SSF46589">
    <property type="entry name" value="tRNA-binding arm"/>
    <property type="match status" value="1"/>
</dbReference>
<evidence type="ECO:0000256" key="5">
    <source>
        <dbReference type="ARBA" id="ARBA00022598"/>
    </source>
</evidence>
<comment type="similarity">
    <text evidence="3 12">Belongs to the class-II aminoacyl-tRNA synthetase family. Type-1 seryl-tRNA synthetase subfamily.</text>
</comment>
<dbReference type="EC" id="6.1.1.11" evidence="12"/>
<dbReference type="InterPro" id="IPR002317">
    <property type="entry name" value="Ser-tRNA-ligase_type_1"/>
</dbReference>
<dbReference type="GO" id="GO:0004828">
    <property type="term" value="F:serine-tRNA ligase activity"/>
    <property type="evidence" value="ECO:0007669"/>
    <property type="project" value="UniProtKB-EC"/>
</dbReference>